<organism evidence="3 4">
    <name type="scientific">Stephanodiscus triporus</name>
    <dbReference type="NCBI Taxonomy" id="2934178"/>
    <lineage>
        <taxon>Eukaryota</taxon>
        <taxon>Sar</taxon>
        <taxon>Stramenopiles</taxon>
        <taxon>Ochrophyta</taxon>
        <taxon>Bacillariophyta</taxon>
        <taxon>Coscinodiscophyceae</taxon>
        <taxon>Thalassiosirophycidae</taxon>
        <taxon>Stephanodiscales</taxon>
        <taxon>Stephanodiscaceae</taxon>
        <taxon>Stephanodiscus</taxon>
    </lineage>
</organism>
<proteinExistence type="predicted"/>
<evidence type="ECO:0000256" key="2">
    <source>
        <dbReference type="SAM" id="SignalP"/>
    </source>
</evidence>
<reference evidence="3 4" key="1">
    <citation type="submission" date="2024-10" db="EMBL/GenBank/DDBJ databases">
        <title>Updated reference genomes for cyclostephanoid diatoms.</title>
        <authorList>
            <person name="Roberts W.R."/>
            <person name="Alverson A.J."/>
        </authorList>
    </citation>
    <scope>NUCLEOTIDE SEQUENCE [LARGE SCALE GENOMIC DNA]</scope>
    <source>
        <strain evidence="3 4">AJA276-08</strain>
    </source>
</reference>
<gene>
    <name evidence="3" type="ORF">ACHAW5_000627</name>
</gene>
<feature type="region of interest" description="Disordered" evidence="1">
    <location>
        <begin position="37"/>
        <end position="58"/>
    </location>
</feature>
<protein>
    <recommendedName>
        <fullName evidence="5">Protein-serine/threonine phosphatase</fullName>
    </recommendedName>
</protein>
<dbReference type="EMBL" id="JALLAZ020000586">
    <property type="protein sequence ID" value="KAL3791631.1"/>
    <property type="molecule type" value="Genomic_DNA"/>
</dbReference>
<name>A0ABD3PWJ3_9STRA</name>
<comment type="caution">
    <text evidence="3">The sequence shown here is derived from an EMBL/GenBank/DDBJ whole genome shotgun (WGS) entry which is preliminary data.</text>
</comment>
<evidence type="ECO:0008006" key="5">
    <source>
        <dbReference type="Google" id="ProtNLM"/>
    </source>
</evidence>
<keyword evidence="2" id="KW-0732">Signal</keyword>
<evidence type="ECO:0000313" key="3">
    <source>
        <dbReference type="EMBL" id="KAL3791631.1"/>
    </source>
</evidence>
<dbReference type="AlphaFoldDB" id="A0ABD3PWJ3"/>
<feature type="signal peptide" evidence="2">
    <location>
        <begin position="1"/>
        <end position="25"/>
    </location>
</feature>
<accession>A0ABD3PWJ3</accession>
<feature type="chain" id="PRO_5044763297" description="Protein-serine/threonine phosphatase" evidence="2">
    <location>
        <begin position="26"/>
        <end position="483"/>
    </location>
</feature>
<dbReference type="Proteomes" id="UP001530315">
    <property type="component" value="Unassembled WGS sequence"/>
</dbReference>
<evidence type="ECO:0000256" key="1">
    <source>
        <dbReference type="SAM" id="MobiDB-lite"/>
    </source>
</evidence>
<keyword evidence="4" id="KW-1185">Reference proteome</keyword>
<evidence type="ECO:0000313" key="4">
    <source>
        <dbReference type="Proteomes" id="UP001530315"/>
    </source>
</evidence>
<sequence length="483" mass="50944">MSRTQYLVTASIVMLLAPLAIDASASSAESSIAINKDSSQPVDHVHMDPRSSSSSPPTAYERIVFSDVDGTLVHYPSHRRRMAEAEDAADESIIIHLPPSKTGARGVISARTLSLCHRLRHGRDVGGDGGGGGRIVNGGVPFVLVSGMRTTTLFQRLPYLPRADAYVSESGGRIFYPRPIIPKSEEEDGDGDEFYGGIDVAVADSGGGGSSVEGVVVRPVSYPDMPPSDAVPFGLVEDAHWRELMSGRNSAGPDGYDDDIPIGRRRGRLWESARSLSGRGYVLDADGYATSFRINRKQQTSDESIAGFDAFVAAERADGVGGRDGAMSIFDDLGCSTNLGCVDVYPAMSGKRNCAEYLLRKFLCGGGGVGGGGGGGGEEEEEGAGEYREGEAGGGQRSVSLKTHAYCMCDDDNDIEMAVACRAAYLPSVTSESMRALAANDDGDDSYSMIVAEDASKGIIESLATEAALEAIIGELSTDHIQE</sequence>
<feature type="region of interest" description="Disordered" evidence="1">
    <location>
        <begin position="371"/>
        <end position="396"/>
    </location>
</feature>